<evidence type="ECO:0000313" key="1">
    <source>
        <dbReference type="EMBL" id="KAJ1363357.1"/>
    </source>
</evidence>
<name>A0AAD5QVW6_PARTN</name>
<reference evidence="1" key="1">
    <citation type="submission" date="2021-06" db="EMBL/GenBank/DDBJ databases">
        <title>Parelaphostrongylus tenuis whole genome reference sequence.</title>
        <authorList>
            <person name="Garwood T.J."/>
            <person name="Larsen P.A."/>
            <person name="Fountain-Jones N.M."/>
            <person name="Garbe J.R."/>
            <person name="Macchietto M.G."/>
            <person name="Kania S.A."/>
            <person name="Gerhold R.W."/>
            <person name="Richards J.E."/>
            <person name="Wolf T.M."/>
        </authorList>
    </citation>
    <scope>NUCLEOTIDE SEQUENCE</scope>
    <source>
        <strain evidence="1">MNPRO001-30</strain>
        <tissue evidence="1">Meninges</tissue>
    </source>
</reference>
<gene>
    <name evidence="1" type="ORF">KIN20_023206</name>
</gene>
<dbReference type="Proteomes" id="UP001196413">
    <property type="component" value="Unassembled WGS sequence"/>
</dbReference>
<keyword evidence="2" id="KW-1185">Reference proteome</keyword>
<protein>
    <submittedName>
        <fullName evidence="1">Uncharacterized protein</fullName>
    </submittedName>
</protein>
<sequence length="108" mass="12323">MEAAATPRENGVLPIGVFPGGYDNLSLRRLVSDAFGKLTVEGAESDIKPIYSVGDVGAGWFRHIEEKRQKLWYLGPLKRRWAYLWEMVKRSPADMEAKLHYEEIWPGC</sequence>
<proteinExistence type="predicted"/>
<organism evidence="1 2">
    <name type="scientific">Parelaphostrongylus tenuis</name>
    <name type="common">Meningeal worm</name>
    <dbReference type="NCBI Taxonomy" id="148309"/>
    <lineage>
        <taxon>Eukaryota</taxon>
        <taxon>Metazoa</taxon>
        <taxon>Ecdysozoa</taxon>
        <taxon>Nematoda</taxon>
        <taxon>Chromadorea</taxon>
        <taxon>Rhabditida</taxon>
        <taxon>Rhabditina</taxon>
        <taxon>Rhabditomorpha</taxon>
        <taxon>Strongyloidea</taxon>
        <taxon>Metastrongylidae</taxon>
        <taxon>Parelaphostrongylus</taxon>
    </lineage>
</organism>
<comment type="caution">
    <text evidence="1">The sequence shown here is derived from an EMBL/GenBank/DDBJ whole genome shotgun (WGS) entry which is preliminary data.</text>
</comment>
<evidence type="ECO:0000313" key="2">
    <source>
        <dbReference type="Proteomes" id="UP001196413"/>
    </source>
</evidence>
<dbReference type="EMBL" id="JAHQIW010004685">
    <property type="protein sequence ID" value="KAJ1363357.1"/>
    <property type="molecule type" value="Genomic_DNA"/>
</dbReference>
<dbReference type="AlphaFoldDB" id="A0AAD5QVW6"/>
<accession>A0AAD5QVW6</accession>